<name>A0A165XHP5_9AGAM</name>
<dbReference type="EMBL" id="KV417719">
    <property type="protein sequence ID" value="KZP08554.1"/>
    <property type="molecule type" value="Genomic_DNA"/>
</dbReference>
<evidence type="ECO:0000313" key="2">
    <source>
        <dbReference type="Proteomes" id="UP000076532"/>
    </source>
</evidence>
<dbReference type="Proteomes" id="UP000076532">
    <property type="component" value="Unassembled WGS sequence"/>
</dbReference>
<protein>
    <submittedName>
        <fullName evidence="1">Uncharacterized protein</fullName>
    </submittedName>
</protein>
<accession>A0A165XHP5</accession>
<organism evidence="1 2">
    <name type="scientific">Athelia psychrophila</name>
    <dbReference type="NCBI Taxonomy" id="1759441"/>
    <lineage>
        <taxon>Eukaryota</taxon>
        <taxon>Fungi</taxon>
        <taxon>Dikarya</taxon>
        <taxon>Basidiomycota</taxon>
        <taxon>Agaricomycotina</taxon>
        <taxon>Agaricomycetes</taxon>
        <taxon>Agaricomycetidae</taxon>
        <taxon>Atheliales</taxon>
        <taxon>Atheliaceae</taxon>
        <taxon>Athelia</taxon>
    </lineage>
</organism>
<keyword evidence="2" id="KW-1185">Reference proteome</keyword>
<dbReference type="AlphaFoldDB" id="A0A165XHP5"/>
<reference evidence="1 2" key="1">
    <citation type="journal article" date="2016" name="Mol. Biol. Evol.">
        <title>Comparative Genomics of Early-Diverging Mushroom-Forming Fungi Provides Insights into the Origins of Lignocellulose Decay Capabilities.</title>
        <authorList>
            <person name="Nagy L.G."/>
            <person name="Riley R."/>
            <person name="Tritt A."/>
            <person name="Adam C."/>
            <person name="Daum C."/>
            <person name="Floudas D."/>
            <person name="Sun H."/>
            <person name="Yadav J.S."/>
            <person name="Pangilinan J."/>
            <person name="Larsson K.H."/>
            <person name="Matsuura K."/>
            <person name="Barry K."/>
            <person name="Labutti K."/>
            <person name="Kuo R."/>
            <person name="Ohm R.A."/>
            <person name="Bhattacharya S.S."/>
            <person name="Shirouzu T."/>
            <person name="Yoshinaga Y."/>
            <person name="Martin F.M."/>
            <person name="Grigoriev I.V."/>
            <person name="Hibbett D.S."/>
        </authorList>
    </citation>
    <scope>NUCLEOTIDE SEQUENCE [LARGE SCALE GENOMIC DNA]</scope>
    <source>
        <strain evidence="1 2">CBS 109695</strain>
    </source>
</reference>
<gene>
    <name evidence="1" type="ORF">FIBSPDRAFT_901194</name>
</gene>
<sequence>MPAPTWADGDQLVRLNAFLPTYLEHGERGTYPQCWPLLFIPWFESWPAGPIPLPNLNLPTPVPIIIDFTGLTVKQVAAAKAKAKREADWQTELARVRLMTETEKAAWCLGKGIEKKKGMRSWFRWRQSSLTNATGQRQPIIDITQVLLSSFKTKKRALTPAEKYSSLYYKTRVIATVKADLDGLGTPPTRSQVLKTIKHVTKDKWDDEDEETRTIVLQALADDKARKDVAVISSEDKTPADYQYAINALPAIMQKVLHDLSIASGWSFSVVMGGPSPEAGGNIVSAAHHTGITPEGNDFGSAFRAFEDDIVVPYQAFLRQVYPAETRRERALPVASANKSEILCTNLTSLVEGESRDFDDELFNMEIIIDNVADGALQEDTASAKTLNPKAAPIPGPFPNASTTGTPVPVLDSLNASIISTPVPVLDSLNTNITSTPVPVLDFSLNASITGTPVPVLNFSLNAGITGTPVPVLDFSLNASITGTPVPVLDSLNASTTGSVPASDISSNPFIALPKATNALGLPIHPNPFVITNPAHADDTSRLFPHRPPRGAGAVQVSSSSVTCSTQSDAARARFKLLQDGRARLLAAKAKKPPTSPSLPTTPSSHTLRPLRARLLEELAMEEADGALAAQDMAELLALPALTPDQVTGFRREERAQAAGRREISKLAAEQEGRAQKDTAVKELPASQAAARVQSLASCTSDTEMVQPGERKVLAEEAVMAALEKKQQTAEALKTSEAVKRATQAKVLELEAVEAVAQAKALEVAATGTAALEQTIADAPVPKMSKRQLADARRVAKAAAAAEKAQQIEEERMAKDAAYVKAMQHNNAEHLIDNPFSLPDTAPGWLTELIQYLPDEKLGSEWRGCIQAFVTLHIDMACAEMAAVLGGANRPAPIGKWIRSARQMEKPPTLARSTYPKEWVRWWSGLQPTWRQGDGELPPPQYICDEGDWGPLRNCGKNGLGMVILSLAWWGRELGTSPLWIAATKDLARVMEGMIQGDSSSRKRVGEATSSGRAKRKMLWCNSEMNNAFTQNSADAK</sequence>
<proteinExistence type="predicted"/>
<evidence type="ECO:0000313" key="1">
    <source>
        <dbReference type="EMBL" id="KZP08554.1"/>
    </source>
</evidence>
<dbReference type="STRING" id="436010.A0A165XHP5"/>
<dbReference type="OrthoDB" id="2965534at2759"/>